<dbReference type="RefSeq" id="WP_182539373.1">
    <property type="nucleotide sequence ID" value="NZ_JACGXA010000001.1"/>
</dbReference>
<evidence type="ECO:0000313" key="4">
    <source>
        <dbReference type="EMBL" id="MBA8804072.1"/>
    </source>
</evidence>
<dbReference type="GO" id="GO:0004016">
    <property type="term" value="F:adenylate cyclase activity"/>
    <property type="evidence" value="ECO:0007669"/>
    <property type="project" value="TreeGrafter"/>
</dbReference>
<keyword evidence="1" id="KW-0547">Nucleotide-binding</keyword>
<dbReference type="AlphaFoldDB" id="A0A7W3PA44"/>
<dbReference type="InterPro" id="IPR041664">
    <property type="entry name" value="AAA_16"/>
</dbReference>
<dbReference type="GO" id="GO:0035556">
    <property type="term" value="P:intracellular signal transduction"/>
    <property type="evidence" value="ECO:0007669"/>
    <property type="project" value="InterPro"/>
</dbReference>
<dbReference type="EMBL" id="JACGXA010000001">
    <property type="protein sequence ID" value="MBA8804072.1"/>
    <property type="molecule type" value="Genomic_DNA"/>
</dbReference>
<evidence type="ECO:0000313" key="5">
    <source>
        <dbReference type="Proteomes" id="UP000580910"/>
    </source>
</evidence>
<keyword evidence="2" id="KW-0067">ATP-binding</keyword>
<dbReference type="SMART" id="SM00044">
    <property type="entry name" value="CYCc"/>
    <property type="match status" value="1"/>
</dbReference>
<dbReference type="PANTHER" id="PTHR16305">
    <property type="entry name" value="TESTICULAR SOLUBLE ADENYLYL CYCLASE"/>
    <property type="match status" value="1"/>
</dbReference>
<comment type="caution">
    <text evidence="4">The sequence shown here is derived from an EMBL/GenBank/DDBJ whole genome shotgun (WGS) entry which is preliminary data.</text>
</comment>
<feature type="domain" description="Guanylate cyclase" evidence="3">
    <location>
        <begin position="40"/>
        <end position="169"/>
    </location>
</feature>
<dbReference type="Pfam" id="PF00211">
    <property type="entry name" value="Guanylate_cyc"/>
    <property type="match status" value="1"/>
</dbReference>
<dbReference type="PANTHER" id="PTHR16305:SF28">
    <property type="entry name" value="GUANYLATE CYCLASE DOMAIN-CONTAINING PROTEIN"/>
    <property type="match status" value="1"/>
</dbReference>
<sequence length="1058" mass="113949">MATTCAACAAEIPDRSKFCLECGTPVVAVAPEPEVRKTVTLLFTDVTGSTAMGEQLDPEAYRAVMGRYFEVARAAVERHGGTVEKFVGDAVLAVFGIPEIREDDALRAVRAAHELNLGVAALSDELTRTLGVALTIRTGVNTGSVVAGAARAGGSFATGDAVNTAARLEQAAAPRTILLGGSTYDLVRDAVEVEAVEPVAAKGKAEPVPAYRLHRVLDVERGRARRNDGALVGRERESRALDDALERTLELSRSHVVTVLGAPGLGKTRLVDEFLLRIGERARVVSGRCVSYGQGITWWPVVQILRQSLDLSGHESEEVTRHALSLALADTADGPTVVDLLMPLLGKGGDAGDSDQTMWAVSRLVEDLAAHRPLVVTLDDLHWAEPTLVELLDRLRHELTDLPLLLICQARPELLDEHPDWGAGSVNTSMLGLEPLTRDQTGTSLAHLLDGGVPDDVRDIVSDWAGGNPLFIEELTTHLVESGILERRAEAWQLTGGPAPVSTLVPPSVSALLAARLDRLPTEERILLERCSVVGLELRTDEAVVLTGQEPAEVARLLGSLARRDLLRRVRLAGGAERWRFWHVMVREAAYDALPKAVRADLHEVFADHTASTDDEESGPERLAFVAHHREQAARYHSELAPSSDAALRSAGRAAVALAAAADDARDRDDLTACEGLLRRALELTGVERRVRRDLLARLVVGSADLSGVDLDEIMHAYAAAMDDSATALDRAFLASGRLQVRLLAAEDLDPEVTLAAASEVVRLAREAGDRSRLVHGLTAIFRSHQVHARWGEATSVLREMATSGSPGDRREAEDQLGVALMCGPAPLSEARAHALRMQQQPGRSRERRERDLGLLACAEAGLGLPGALETTRRLAAELFAGVATTPGRMVDLYFSAAGLDESELAIDLLVPLAAELRARGGQVYASTYLLMEALHRLELGQDTETVMPILEEARTLTSPYDVLSSASLAAADAILTARAGDHERSVALAREASRIVDTGDEHWGRGDVHRWLALAAATRGDHAEHRRLLQRAVGHYRAKELNVLAARLELELAAARD</sequence>
<evidence type="ECO:0000256" key="2">
    <source>
        <dbReference type="ARBA" id="ARBA00022840"/>
    </source>
</evidence>
<keyword evidence="5" id="KW-1185">Reference proteome</keyword>
<evidence type="ECO:0000259" key="3">
    <source>
        <dbReference type="PROSITE" id="PS50125"/>
    </source>
</evidence>
<reference evidence="4 5" key="1">
    <citation type="submission" date="2020-07" db="EMBL/GenBank/DDBJ databases">
        <title>Sequencing the genomes of 1000 actinobacteria strains.</title>
        <authorList>
            <person name="Klenk H.-P."/>
        </authorList>
    </citation>
    <scope>NUCLEOTIDE SEQUENCE [LARGE SCALE GENOMIC DNA]</scope>
    <source>
        <strain evidence="4 5">DSM 21349</strain>
    </source>
</reference>
<dbReference type="CDD" id="cd07302">
    <property type="entry name" value="CHD"/>
    <property type="match status" value="1"/>
</dbReference>
<proteinExistence type="predicted"/>
<dbReference type="Gene3D" id="3.40.50.300">
    <property type="entry name" value="P-loop containing nucleotide triphosphate hydrolases"/>
    <property type="match status" value="1"/>
</dbReference>
<dbReference type="InterPro" id="IPR001054">
    <property type="entry name" value="A/G_cyclase"/>
</dbReference>
<dbReference type="SUPFAM" id="SSF55073">
    <property type="entry name" value="Nucleotide cyclase"/>
    <property type="match status" value="1"/>
</dbReference>
<organism evidence="4 5">
    <name type="scientific">Nocardioides ginsengisegetis</name>
    <dbReference type="NCBI Taxonomy" id="661491"/>
    <lineage>
        <taxon>Bacteria</taxon>
        <taxon>Bacillati</taxon>
        <taxon>Actinomycetota</taxon>
        <taxon>Actinomycetes</taxon>
        <taxon>Propionibacteriales</taxon>
        <taxon>Nocardioidaceae</taxon>
        <taxon>Nocardioides</taxon>
    </lineage>
</organism>
<dbReference type="Proteomes" id="UP000580910">
    <property type="component" value="Unassembled WGS sequence"/>
</dbReference>
<dbReference type="GO" id="GO:0005524">
    <property type="term" value="F:ATP binding"/>
    <property type="evidence" value="ECO:0007669"/>
    <property type="project" value="UniProtKB-KW"/>
</dbReference>
<name>A0A7W3PA44_9ACTN</name>
<dbReference type="GO" id="GO:0009190">
    <property type="term" value="P:cyclic nucleotide biosynthetic process"/>
    <property type="evidence" value="ECO:0007669"/>
    <property type="project" value="InterPro"/>
</dbReference>
<dbReference type="Gene3D" id="3.30.70.1230">
    <property type="entry name" value="Nucleotide cyclase"/>
    <property type="match status" value="1"/>
</dbReference>
<gene>
    <name evidence="4" type="ORF">FB382_002363</name>
</gene>
<dbReference type="Pfam" id="PF13191">
    <property type="entry name" value="AAA_16"/>
    <property type="match status" value="1"/>
</dbReference>
<accession>A0A7W3PA44</accession>
<evidence type="ECO:0000256" key="1">
    <source>
        <dbReference type="ARBA" id="ARBA00022741"/>
    </source>
</evidence>
<dbReference type="InterPro" id="IPR029787">
    <property type="entry name" value="Nucleotide_cyclase"/>
</dbReference>
<dbReference type="InterPro" id="IPR027417">
    <property type="entry name" value="P-loop_NTPase"/>
</dbReference>
<dbReference type="PROSITE" id="PS50125">
    <property type="entry name" value="GUANYLATE_CYCLASE_2"/>
    <property type="match status" value="1"/>
</dbReference>
<dbReference type="SUPFAM" id="SSF52540">
    <property type="entry name" value="P-loop containing nucleoside triphosphate hydrolases"/>
    <property type="match status" value="1"/>
</dbReference>
<dbReference type="GO" id="GO:0005737">
    <property type="term" value="C:cytoplasm"/>
    <property type="evidence" value="ECO:0007669"/>
    <property type="project" value="TreeGrafter"/>
</dbReference>
<protein>
    <submittedName>
        <fullName evidence="4">Class 3 adenylate cyclase</fullName>
    </submittedName>
</protein>